<dbReference type="SUPFAM" id="SSF47413">
    <property type="entry name" value="lambda repressor-like DNA-binding domains"/>
    <property type="match status" value="1"/>
</dbReference>
<protein>
    <submittedName>
        <fullName evidence="2">HTH_XRE domain containing protein</fullName>
    </submittedName>
</protein>
<dbReference type="InterPro" id="IPR001387">
    <property type="entry name" value="Cro/C1-type_HTH"/>
</dbReference>
<sequence length="94" mass="10665">MHNLIVTKDMVKRGLTASQIRKAKRTPGILYTLVRSKLGLTQVDMAALLGVSKWAIVNRERCKRVYTVHELTALQRASGLSDEEWCELLREVAK</sequence>
<dbReference type="CDD" id="cd00093">
    <property type="entry name" value="HTH_XRE"/>
    <property type="match status" value="1"/>
</dbReference>
<reference evidence="2" key="1">
    <citation type="submission" date="2020-04" db="EMBL/GenBank/DDBJ databases">
        <authorList>
            <person name="Chiriac C."/>
            <person name="Salcher M."/>
            <person name="Ghai R."/>
            <person name="Kavagutti S V."/>
        </authorList>
    </citation>
    <scope>NUCLEOTIDE SEQUENCE</scope>
</reference>
<accession>A0A6J5P5F9</accession>
<proteinExistence type="predicted"/>
<feature type="domain" description="HTH cro/C1-type" evidence="1">
    <location>
        <begin position="35"/>
        <end position="85"/>
    </location>
</feature>
<organism evidence="2">
    <name type="scientific">uncultured Caudovirales phage</name>
    <dbReference type="NCBI Taxonomy" id="2100421"/>
    <lineage>
        <taxon>Viruses</taxon>
        <taxon>Duplodnaviria</taxon>
        <taxon>Heunggongvirae</taxon>
        <taxon>Uroviricota</taxon>
        <taxon>Caudoviricetes</taxon>
        <taxon>Peduoviridae</taxon>
        <taxon>Maltschvirus</taxon>
        <taxon>Maltschvirus maltsch</taxon>
    </lineage>
</organism>
<dbReference type="PROSITE" id="PS50943">
    <property type="entry name" value="HTH_CROC1"/>
    <property type="match status" value="1"/>
</dbReference>
<evidence type="ECO:0000259" key="1">
    <source>
        <dbReference type="PROSITE" id="PS50943"/>
    </source>
</evidence>
<evidence type="ECO:0000313" key="2">
    <source>
        <dbReference type="EMBL" id="CAB4166282.1"/>
    </source>
</evidence>
<dbReference type="GO" id="GO:0003677">
    <property type="term" value="F:DNA binding"/>
    <property type="evidence" value="ECO:0007669"/>
    <property type="project" value="InterPro"/>
</dbReference>
<dbReference type="Gene3D" id="1.10.260.40">
    <property type="entry name" value="lambda repressor-like DNA-binding domains"/>
    <property type="match status" value="1"/>
</dbReference>
<dbReference type="InterPro" id="IPR010982">
    <property type="entry name" value="Lambda_DNA-bd_dom_sf"/>
</dbReference>
<dbReference type="EMBL" id="LR796790">
    <property type="protein sequence ID" value="CAB4166282.1"/>
    <property type="molecule type" value="Genomic_DNA"/>
</dbReference>
<gene>
    <name evidence="2" type="ORF">UFOVP851_19</name>
</gene>
<name>A0A6J5P5F9_9CAUD</name>